<sequence length="401" mass="45247">MFSFLCRTLRFSAPNIQNSSCFLENVSLVLIRGLSSSSNKISNAADQQQQHSFTVSYLVNKCGLPLKTATSASQMVHFESSEGPDSVLAFLKNHGFSDTQIAKLITRRPRLVCSDPEETLLPKIEFFNSIGIRGPDFTRILTQNPNIWFRSVKKRLAPCYDFIRSVVLSEDKAVTTLKGAPRMLMCDMQTSIAPNIALLRKFGVSQSTLLFLVTGFPNLLLRTSAKFEKHVREVLDMGFDPKKSEFVHALRVFAGISKLSRERKMAVYSRFGWSDHEILSVLKTHPMCLMLSEKKIMDGLDFLMNKMGWQRKAVARVPLVLCYSLNKRVIPRCAVVQVLQSEGLLKEADFYLSSVLIPSEKVFLARFVIKYEEQVPQLLNVYKGKLGLPELGFGSEGMKQL</sequence>
<dbReference type="GO" id="GO:0003676">
    <property type="term" value="F:nucleic acid binding"/>
    <property type="evidence" value="ECO:0007669"/>
    <property type="project" value="InterPro"/>
</dbReference>
<protein>
    <submittedName>
        <fullName evidence="4">Transcription termination factor MTERF6, chloroplastic/mitochondrial</fullName>
    </submittedName>
</protein>
<dbReference type="Proteomes" id="UP000288805">
    <property type="component" value="Unassembled WGS sequence"/>
</dbReference>
<proteinExistence type="inferred from homology"/>
<dbReference type="GO" id="GO:0006353">
    <property type="term" value="P:DNA-templated transcription termination"/>
    <property type="evidence" value="ECO:0007669"/>
    <property type="project" value="UniProtKB-KW"/>
</dbReference>
<keyword evidence="3" id="KW-0809">Transit peptide</keyword>
<keyword evidence="2" id="KW-0806">Transcription termination</keyword>
<gene>
    <name evidence="4" type="primary">MTERF6_0</name>
    <name evidence="4" type="ORF">CK203_063338</name>
</gene>
<comment type="caution">
    <text evidence="4">The sequence shown here is derived from an EMBL/GenBank/DDBJ whole genome shotgun (WGS) entry which is preliminary data.</text>
</comment>
<dbReference type="AlphaFoldDB" id="A0A438FPA4"/>
<dbReference type="Gene3D" id="1.25.70.10">
    <property type="entry name" value="Transcription termination factor 3, mitochondrial"/>
    <property type="match status" value="1"/>
</dbReference>
<evidence type="ECO:0000256" key="3">
    <source>
        <dbReference type="ARBA" id="ARBA00022946"/>
    </source>
</evidence>
<organism evidence="4 5">
    <name type="scientific">Vitis vinifera</name>
    <name type="common">Grape</name>
    <dbReference type="NCBI Taxonomy" id="29760"/>
    <lineage>
        <taxon>Eukaryota</taxon>
        <taxon>Viridiplantae</taxon>
        <taxon>Streptophyta</taxon>
        <taxon>Embryophyta</taxon>
        <taxon>Tracheophyta</taxon>
        <taxon>Spermatophyta</taxon>
        <taxon>Magnoliopsida</taxon>
        <taxon>eudicotyledons</taxon>
        <taxon>Gunneridae</taxon>
        <taxon>Pentapetalae</taxon>
        <taxon>rosids</taxon>
        <taxon>Vitales</taxon>
        <taxon>Vitaceae</taxon>
        <taxon>Viteae</taxon>
        <taxon>Vitis</taxon>
    </lineage>
</organism>
<keyword evidence="2" id="KW-0805">Transcription regulation</keyword>
<evidence type="ECO:0000256" key="1">
    <source>
        <dbReference type="ARBA" id="ARBA00007692"/>
    </source>
</evidence>
<dbReference type="PANTHER" id="PTHR13068:SF133">
    <property type="entry name" value="MITOCHONDRIAL TRANSCRIPTION TERMINATION FACTOR FAMILY PROTEIN"/>
    <property type="match status" value="1"/>
</dbReference>
<comment type="similarity">
    <text evidence="1">Belongs to the mTERF family.</text>
</comment>
<dbReference type="InterPro" id="IPR038538">
    <property type="entry name" value="MTERF_sf"/>
</dbReference>
<evidence type="ECO:0000313" key="4">
    <source>
        <dbReference type="EMBL" id="RVW61786.1"/>
    </source>
</evidence>
<name>A0A438FPA4_VITVI</name>
<reference evidence="4 5" key="1">
    <citation type="journal article" date="2018" name="PLoS Genet.">
        <title>Population sequencing reveals clonal diversity and ancestral inbreeding in the grapevine cultivar Chardonnay.</title>
        <authorList>
            <person name="Roach M.J."/>
            <person name="Johnson D.L."/>
            <person name="Bohlmann J."/>
            <person name="van Vuuren H.J."/>
            <person name="Jones S.J."/>
            <person name="Pretorius I.S."/>
            <person name="Schmidt S.A."/>
            <person name="Borneman A.R."/>
        </authorList>
    </citation>
    <scope>NUCLEOTIDE SEQUENCE [LARGE SCALE GENOMIC DNA]</scope>
    <source>
        <strain evidence="5">cv. Chardonnay</strain>
        <tissue evidence="4">Leaf</tissue>
    </source>
</reference>
<keyword evidence="2" id="KW-0804">Transcription</keyword>
<dbReference type="Pfam" id="PF02536">
    <property type="entry name" value="mTERF"/>
    <property type="match status" value="2"/>
</dbReference>
<evidence type="ECO:0000256" key="2">
    <source>
        <dbReference type="ARBA" id="ARBA00022472"/>
    </source>
</evidence>
<accession>A0A438FPA4</accession>
<evidence type="ECO:0000313" key="5">
    <source>
        <dbReference type="Proteomes" id="UP000288805"/>
    </source>
</evidence>
<dbReference type="EMBL" id="QGNW01000806">
    <property type="protein sequence ID" value="RVW61786.1"/>
    <property type="molecule type" value="Genomic_DNA"/>
</dbReference>
<dbReference type="InterPro" id="IPR003690">
    <property type="entry name" value="MTERF"/>
</dbReference>
<dbReference type="PANTHER" id="PTHR13068">
    <property type="entry name" value="CGI-12 PROTEIN-RELATED"/>
    <property type="match status" value="1"/>
</dbReference>
<dbReference type="SMART" id="SM00733">
    <property type="entry name" value="Mterf"/>
    <property type="match status" value="6"/>
</dbReference>
<dbReference type="FunFam" id="1.25.70.10:FF:000001">
    <property type="entry name" value="Mitochondrial transcription termination factor-like"/>
    <property type="match status" value="1"/>
</dbReference>